<keyword evidence="1" id="KW-0812">Transmembrane</keyword>
<evidence type="ECO:0000313" key="2">
    <source>
        <dbReference type="EMBL" id="XDQ04425.1"/>
    </source>
</evidence>
<feature type="transmembrane region" description="Helical" evidence="1">
    <location>
        <begin position="37"/>
        <end position="55"/>
    </location>
</feature>
<name>A0AB39MDT8_9ACTN</name>
<dbReference type="AlphaFoldDB" id="A0AB39MDT8"/>
<dbReference type="EMBL" id="CP163431">
    <property type="protein sequence ID" value="XDQ04425.1"/>
    <property type="molecule type" value="Genomic_DNA"/>
</dbReference>
<sequence>MVWTGLAAAACALVAVSGVVATGISLRWWEGSPATGDASTAAALVLIVLGCVLQWRAQRPAPR</sequence>
<gene>
    <name evidence="2" type="ORF">AB5J58_31610</name>
</gene>
<accession>A0AB39MDT8</accession>
<organism evidence="2">
    <name type="scientific">Streptomyces sp. R08</name>
    <dbReference type="NCBI Taxonomy" id="3238624"/>
    <lineage>
        <taxon>Bacteria</taxon>
        <taxon>Bacillati</taxon>
        <taxon>Actinomycetota</taxon>
        <taxon>Actinomycetes</taxon>
        <taxon>Kitasatosporales</taxon>
        <taxon>Streptomycetaceae</taxon>
        <taxon>Streptomyces</taxon>
    </lineage>
</organism>
<keyword evidence="1" id="KW-1133">Transmembrane helix</keyword>
<protein>
    <submittedName>
        <fullName evidence="2">Uncharacterized protein</fullName>
    </submittedName>
</protein>
<dbReference type="RefSeq" id="WP_369190011.1">
    <property type="nucleotide sequence ID" value="NZ_CP163431.1"/>
</dbReference>
<keyword evidence="1" id="KW-0472">Membrane</keyword>
<proteinExistence type="predicted"/>
<evidence type="ECO:0000256" key="1">
    <source>
        <dbReference type="SAM" id="Phobius"/>
    </source>
</evidence>
<reference evidence="2" key="1">
    <citation type="submission" date="2024-07" db="EMBL/GenBank/DDBJ databases">
        <authorList>
            <person name="Yu S.T."/>
        </authorList>
    </citation>
    <scope>NUCLEOTIDE SEQUENCE</scope>
    <source>
        <strain evidence="2">R08</strain>
    </source>
</reference>